<name>Q7MKC4_VIBVY</name>
<protein>
    <submittedName>
        <fullName evidence="1">Uncharacterized protein</fullName>
    </submittedName>
</protein>
<evidence type="ECO:0000313" key="2">
    <source>
        <dbReference type="Proteomes" id="UP000002675"/>
    </source>
</evidence>
<accession>Q7MKC4</accession>
<dbReference type="Proteomes" id="UP000002675">
    <property type="component" value="Chromosome I"/>
</dbReference>
<dbReference type="KEGG" id="vvy:VV1881"/>
<dbReference type="AlphaFoldDB" id="Q7MKC4"/>
<proteinExistence type="predicted"/>
<dbReference type="EMBL" id="BA000037">
    <property type="protein sequence ID" value="BAC94645.1"/>
    <property type="molecule type" value="Genomic_DNA"/>
</dbReference>
<organism evidence="1 2">
    <name type="scientific">Vibrio vulnificus (strain YJ016)</name>
    <dbReference type="NCBI Taxonomy" id="196600"/>
    <lineage>
        <taxon>Bacteria</taxon>
        <taxon>Pseudomonadati</taxon>
        <taxon>Pseudomonadota</taxon>
        <taxon>Gammaproteobacteria</taxon>
        <taxon>Vibrionales</taxon>
        <taxon>Vibrionaceae</taxon>
        <taxon>Vibrio</taxon>
    </lineage>
</organism>
<sequence>MVSSCGFSEFVESPHCEIVFPKVLFGVAGPFSAARFVPSGFSDNPL</sequence>
<evidence type="ECO:0000313" key="1">
    <source>
        <dbReference type="EMBL" id="BAC94645.1"/>
    </source>
</evidence>
<gene>
    <name evidence="1" type="ordered locus">VV1881</name>
</gene>
<reference evidence="1 2" key="1">
    <citation type="journal article" date="2003" name="Genome Res.">
        <title>Comparative genome analysis of Vibrio vulnificus, a marine pathogen.</title>
        <authorList>
            <person name="Chen C.Y."/>
            <person name="Wu K.M."/>
            <person name="Chang Y.C."/>
            <person name="Chang C.H."/>
            <person name="Tsai H.C."/>
            <person name="Liao T.L."/>
            <person name="Liu Y.M."/>
            <person name="Chen H.J."/>
            <person name="Shen A.B."/>
            <person name="Li J.C."/>
            <person name="Su T.L."/>
            <person name="Shao C.P."/>
            <person name="Lee C.T."/>
            <person name="Hor L.I."/>
            <person name="Tsai S.F."/>
        </authorList>
    </citation>
    <scope>NUCLEOTIDE SEQUENCE [LARGE SCALE GENOMIC DNA]</scope>
    <source>
        <strain evidence="1 2">YJ016</strain>
    </source>
</reference>
<dbReference type="HOGENOM" id="CLU_213448_0_0_6"/>